<dbReference type="GO" id="GO:0004843">
    <property type="term" value="F:cysteine-type deubiquitinase activity"/>
    <property type="evidence" value="ECO:0007669"/>
    <property type="project" value="UniProtKB-EC"/>
</dbReference>
<dbReference type="PROSITE" id="PS50957">
    <property type="entry name" value="JOSEPHIN"/>
    <property type="match status" value="1"/>
</dbReference>
<dbReference type="PANTHER" id="PTHR14159">
    <property type="entry name" value="ATAXIN-3-RELATED"/>
    <property type="match status" value="1"/>
</dbReference>
<evidence type="ECO:0000313" key="14">
    <source>
        <dbReference type="EMBL" id="KAF7721832.1"/>
    </source>
</evidence>
<dbReference type="OrthoDB" id="10063692at2759"/>
<evidence type="ECO:0000256" key="9">
    <source>
        <dbReference type="ARBA" id="ARBA00023163"/>
    </source>
</evidence>
<evidence type="ECO:0000256" key="8">
    <source>
        <dbReference type="ARBA" id="ARBA00023015"/>
    </source>
</evidence>
<evidence type="ECO:0000256" key="1">
    <source>
        <dbReference type="ARBA" id="ARBA00000707"/>
    </source>
</evidence>
<dbReference type="Pfam" id="PF02099">
    <property type="entry name" value="Josephin"/>
    <property type="match status" value="1"/>
</dbReference>
<reference evidence="14" key="1">
    <citation type="submission" date="2020-01" db="EMBL/GenBank/DDBJ databases">
        <title>Genome Sequencing of Three Apophysomyces-Like Fungal Strains Confirms a Novel Fungal Genus in the Mucoromycota with divergent Burkholderia-like Endosymbiotic Bacteria.</title>
        <authorList>
            <person name="Stajich J.E."/>
            <person name="Macias A.M."/>
            <person name="Carter-House D."/>
            <person name="Lovett B."/>
            <person name="Kasson L.R."/>
            <person name="Berry K."/>
            <person name="Grigoriev I."/>
            <person name="Chang Y."/>
            <person name="Spatafora J."/>
            <person name="Kasson M.T."/>
        </authorList>
    </citation>
    <scope>NUCLEOTIDE SEQUENCE</scope>
    <source>
        <strain evidence="14">NRRL A-21654</strain>
    </source>
</reference>
<dbReference type="EC" id="3.4.19.12" evidence="3"/>
<comment type="catalytic activity">
    <reaction evidence="1">
        <text>Thiol-dependent hydrolysis of ester, thioester, amide, peptide and isopeptide bonds formed by the C-terminal Gly of ubiquitin (a 76-residue protein attached to proteins as an intracellular targeting signal).</text>
        <dbReference type="EC" id="3.4.19.12"/>
    </reaction>
</comment>
<dbReference type="InterPro" id="IPR006155">
    <property type="entry name" value="Josephin"/>
</dbReference>
<organism evidence="14 15">
    <name type="scientific">Apophysomyces ossiformis</name>
    <dbReference type="NCBI Taxonomy" id="679940"/>
    <lineage>
        <taxon>Eukaryota</taxon>
        <taxon>Fungi</taxon>
        <taxon>Fungi incertae sedis</taxon>
        <taxon>Mucoromycota</taxon>
        <taxon>Mucoromycotina</taxon>
        <taxon>Mucoromycetes</taxon>
        <taxon>Mucorales</taxon>
        <taxon>Mucorineae</taxon>
        <taxon>Mucoraceae</taxon>
        <taxon>Apophysomyces</taxon>
    </lineage>
</organism>
<dbReference type="GO" id="GO:0005634">
    <property type="term" value="C:nucleus"/>
    <property type="evidence" value="ECO:0007669"/>
    <property type="project" value="UniProtKB-SubCell"/>
</dbReference>
<dbReference type="EMBL" id="JABAYA010000232">
    <property type="protein sequence ID" value="KAF7721832.1"/>
    <property type="molecule type" value="Genomic_DNA"/>
</dbReference>
<dbReference type="GO" id="GO:0006508">
    <property type="term" value="P:proteolysis"/>
    <property type="evidence" value="ECO:0007669"/>
    <property type="project" value="UniProtKB-KW"/>
</dbReference>
<gene>
    <name evidence="14" type="ORF">EC973_004095</name>
</gene>
<keyword evidence="8" id="KW-0805">Transcription regulation</keyword>
<evidence type="ECO:0000256" key="11">
    <source>
        <dbReference type="PROSITE-ProRule" id="PRU00331"/>
    </source>
</evidence>
<comment type="subcellular location">
    <subcellularLocation>
        <location evidence="2">Nucleus</location>
    </subcellularLocation>
</comment>
<dbReference type="Proteomes" id="UP000605846">
    <property type="component" value="Unassembled WGS sequence"/>
</dbReference>
<keyword evidence="5" id="KW-0833">Ubl conjugation pathway</keyword>
<evidence type="ECO:0000256" key="5">
    <source>
        <dbReference type="ARBA" id="ARBA00022786"/>
    </source>
</evidence>
<evidence type="ECO:0000256" key="4">
    <source>
        <dbReference type="ARBA" id="ARBA00022670"/>
    </source>
</evidence>
<keyword evidence="10" id="KW-0539">Nucleus</keyword>
<keyword evidence="4" id="KW-0645">Protease</keyword>
<dbReference type="AlphaFoldDB" id="A0A8H7EMP9"/>
<evidence type="ECO:0000256" key="3">
    <source>
        <dbReference type="ARBA" id="ARBA00012759"/>
    </source>
</evidence>
<comment type="caution">
    <text evidence="14">The sequence shown here is derived from an EMBL/GenBank/DDBJ whole genome shotgun (WGS) entry which is preliminary data.</text>
</comment>
<comment type="caution">
    <text evidence="11">Lacks conserved residue(s) required for the propagation of feature annotation.</text>
</comment>
<evidence type="ECO:0000259" key="13">
    <source>
        <dbReference type="PROSITE" id="PS50957"/>
    </source>
</evidence>
<evidence type="ECO:0000313" key="15">
    <source>
        <dbReference type="Proteomes" id="UP000605846"/>
    </source>
</evidence>
<evidence type="ECO:0000256" key="7">
    <source>
        <dbReference type="ARBA" id="ARBA00022807"/>
    </source>
</evidence>
<keyword evidence="9" id="KW-0804">Transcription</keyword>
<name>A0A8H7EMP9_9FUNG</name>
<keyword evidence="7" id="KW-0788">Thiol protease</keyword>
<dbReference type="Gene3D" id="3.90.70.40">
    <property type="match status" value="1"/>
</dbReference>
<protein>
    <recommendedName>
        <fullName evidence="3">ubiquitinyl hydrolase 1</fullName>
        <ecNumber evidence="3">3.4.19.12</ecNumber>
    </recommendedName>
</protein>
<feature type="region of interest" description="Disordered" evidence="12">
    <location>
        <begin position="127"/>
        <end position="199"/>
    </location>
</feature>
<keyword evidence="6" id="KW-0378">Hydrolase</keyword>
<sequence length="199" mass="22147">MDLVPDIFFEKQEGNLCAQHAINALLQAHYFTAPDLAEIGRQLDHQERLIAGQASGKNYDDTGYFSIQVIQHALAIWNLELLPRQSTEAIQARESPETLSNKASYSVFVVRGSLPKSVADRRVLQLPMPGASEQKEQTTAAFSGRGYSLTGNNEEASDKHGEEEDEEIQLAKAIEASLQDSQPNDMEEMRRKRLARFGG</sequence>
<dbReference type="PANTHER" id="PTHR14159:SF0">
    <property type="entry name" value="ATAXIN-3-RELATED"/>
    <property type="match status" value="1"/>
</dbReference>
<accession>A0A8H7EMP9</accession>
<evidence type="ECO:0000256" key="2">
    <source>
        <dbReference type="ARBA" id="ARBA00004123"/>
    </source>
</evidence>
<dbReference type="SMART" id="SM01246">
    <property type="entry name" value="Josephin"/>
    <property type="match status" value="1"/>
</dbReference>
<feature type="domain" description="Josephin" evidence="13">
    <location>
        <begin position="4"/>
        <end position="74"/>
    </location>
</feature>
<dbReference type="InterPro" id="IPR033865">
    <property type="entry name" value="Ataxin-3"/>
</dbReference>
<keyword evidence="15" id="KW-1185">Reference proteome</keyword>
<proteinExistence type="predicted"/>
<evidence type="ECO:0000256" key="12">
    <source>
        <dbReference type="SAM" id="MobiDB-lite"/>
    </source>
</evidence>
<evidence type="ECO:0000256" key="6">
    <source>
        <dbReference type="ARBA" id="ARBA00022801"/>
    </source>
</evidence>
<evidence type="ECO:0000256" key="10">
    <source>
        <dbReference type="ARBA" id="ARBA00023242"/>
    </source>
</evidence>
<dbReference type="GO" id="GO:0016579">
    <property type="term" value="P:protein deubiquitination"/>
    <property type="evidence" value="ECO:0007669"/>
    <property type="project" value="InterPro"/>
</dbReference>